<dbReference type="SUPFAM" id="SSF52540">
    <property type="entry name" value="P-loop containing nucleoside triphosphate hydrolases"/>
    <property type="match status" value="1"/>
</dbReference>
<dbReference type="HOGENOM" id="CLU_000604_1_22_9"/>
<dbReference type="OrthoDB" id="9785080at2"/>
<keyword evidence="7" id="KW-1278">Translocase</keyword>
<dbReference type="PATRIC" id="fig|1045004.4.peg.568"/>
<keyword evidence="4" id="KW-0592">Phosphate transport</keyword>
<dbReference type="GO" id="GO:0016887">
    <property type="term" value="F:ATP hydrolysis activity"/>
    <property type="evidence" value="ECO:0007669"/>
    <property type="project" value="InterPro"/>
</dbReference>
<dbReference type="CDD" id="cd03228">
    <property type="entry name" value="ABCC_MRP_Like"/>
    <property type="match status" value="1"/>
</dbReference>
<evidence type="ECO:0000256" key="2">
    <source>
        <dbReference type="ARBA" id="ARBA00022475"/>
    </source>
</evidence>
<comment type="caution">
    <text evidence="10">The sequence shown here is derived from an EMBL/GenBank/DDBJ whole genome shotgun (WGS) entry which is preliminary data.</text>
</comment>
<evidence type="ECO:0000256" key="5">
    <source>
        <dbReference type="ARBA" id="ARBA00022741"/>
    </source>
</evidence>
<dbReference type="eggNOG" id="COG4619">
    <property type="taxonomic scope" value="Bacteria"/>
</dbReference>
<sequence length="217" mass="24426">MTEINLKQVSLSLAGKPVLNAIDLSVEKGQWITLTGPSGSGKSTILKLIANLINPDSGIIFFQEKNIQELDPINYRRQVSYAVQSAQLFGKTVKDNLDFPYLIRKKAIDEKHEKSLLTAFDLPEDFLYKSVLDISGGQRQRVALARNFVFPPQVLLLDEVTTGLDELTKKIVRQVIEENNHRGLTVIEVTHEAEDLSEAKKIYIVDKGRIQQETAHE</sequence>
<keyword evidence="1" id="KW-0813">Transport</keyword>
<keyword evidence="11" id="KW-1185">Reference proteome</keyword>
<dbReference type="Gene3D" id="3.40.50.300">
    <property type="entry name" value="P-loop containing nucleotide triphosphate hydrolases"/>
    <property type="match status" value="1"/>
</dbReference>
<keyword evidence="8" id="KW-0472">Membrane</keyword>
<keyword evidence="3" id="KW-0997">Cell inner membrane</keyword>
<dbReference type="RefSeq" id="WP_007745113.1">
    <property type="nucleotide sequence ID" value="NZ_CM001398.1"/>
</dbReference>
<dbReference type="EMBL" id="AFVZ01000001">
    <property type="protein sequence ID" value="EHN58681.1"/>
    <property type="molecule type" value="Genomic_DNA"/>
</dbReference>
<dbReference type="GO" id="GO:0005524">
    <property type="term" value="F:ATP binding"/>
    <property type="evidence" value="ECO:0007669"/>
    <property type="project" value="UniProtKB-KW"/>
</dbReference>
<accession>G9WHV7</accession>
<dbReference type="InterPro" id="IPR027417">
    <property type="entry name" value="P-loop_NTPase"/>
</dbReference>
<dbReference type="InterPro" id="IPR017871">
    <property type="entry name" value="ABC_transporter-like_CS"/>
</dbReference>
<keyword evidence="5" id="KW-0547">Nucleotide-binding</keyword>
<dbReference type="InterPro" id="IPR003439">
    <property type="entry name" value="ABC_transporter-like_ATP-bd"/>
</dbReference>
<dbReference type="Pfam" id="PF00005">
    <property type="entry name" value="ABC_tran"/>
    <property type="match status" value="1"/>
</dbReference>
<dbReference type="SMART" id="SM00382">
    <property type="entry name" value="AAA"/>
    <property type="match status" value="1"/>
</dbReference>
<dbReference type="PROSITE" id="PS00211">
    <property type="entry name" value="ABC_TRANSPORTER_1"/>
    <property type="match status" value="1"/>
</dbReference>
<keyword evidence="6 10" id="KW-0067">ATP-binding</keyword>
<dbReference type="AlphaFoldDB" id="G9WHV7"/>
<evidence type="ECO:0000256" key="3">
    <source>
        <dbReference type="ARBA" id="ARBA00022519"/>
    </source>
</evidence>
<keyword evidence="2" id="KW-1003">Cell membrane</keyword>
<gene>
    <name evidence="10" type="ORF">OKIT_0568</name>
</gene>
<evidence type="ECO:0000313" key="11">
    <source>
        <dbReference type="Proteomes" id="UP000004959"/>
    </source>
</evidence>
<reference evidence="10 11" key="1">
    <citation type="journal article" date="2012" name="PLoS ONE">
        <title>Functional divergence in the genus oenococcus as predicted by genome sequencing of the newly-described species, Oenococcus kitaharae.</title>
        <authorList>
            <person name="Borneman A.R."/>
            <person name="McCarthy J.M."/>
            <person name="Chambers P.J."/>
            <person name="Bartowsky E.J."/>
        </authorList>
    </citation>
    <scope>NUCLEOTIDE SEQUENCE [LARGE SCALE GENOMIC DNA]</scope>
    <source>
        <strain evidence="11">DSM17330</strain>
    </source>
</reference>
<protein>
    <submittedName>
        <fullName evidence="10">YbbL-like ABC transporter ATP-binding protein</fullName>
    </submittedName>
</protein>
<proteinExistence type="predicted"/>
<dbReference type="STRING" id="336988.NT96_05875"/>
<dbReference type="PANTHER" id="PTHR43423">
    <property type="entry name" value="ABC TRANSPORTER I FAMILY MEMBER 17"/>
    <property type="match status" value="1"/>
</dbReference>
<evidence type="ECO:0000259" key="9">
    <source>
        <dbReference type="PROSITE" id="PS50893"/>
    </source>
</evidence>
<evidence type="ECO:0000256" key="8">
    <source>
        <dbReference type="ARBA" id="ARBA00023136"/>
    </source>
</evidence>
<evidence type="ECO:0000256" key="4">
    <source>
        <dbReference type="ARBA" id="ARBA00022592"/>
    </source>
</evidence>
<name>G9WHV7_9LACO</name>
<organism evidence="10 11">
    <name type="scientific">Oenococcus kitaharae DSM 17330</name>
    <dbReference type="NCBI Taxonomy" id="1045004"/>
    <lineage>
        <taxon>Bacteria</taxon>
        <taxon>Bacillati</taxon>
        <taxon>Bacillota</taxon>
        <taxon>Bacilli</taxon>
        <taxon>Lactobacillales</taxon>
        <taxon>Lactobacillaceae</taxon>
        <taxon>Oenococcus</taxon>
    </lineage>
</organism>
<evidence type="ECO:0000256" key="1">
    <source>
        <dbReference type="ARBA" id="ARBA00022448"/>
    </source>
</evidence>
<evidence type="ECO:0000256" key="6">
    <source>
        <dbReference type="ARBA" id="ARBA00022840"/>
    </source>
</evidence>
<dbReference type="Proteomes" id="UP000004959">
    <property type="component" value="Chromosome"/>
</dbReference>
<feature type="domain" description="ABC transporter" evidence="9">
    <location>
        <begin position="4"/>
        <end position="217"/>
    </location>
</feature>
<dbReference type="InterPro" id="IPR003593">
    <property type="entry name" value="AAA+_ATPase"/>
</dbReference>
<evidence type="ECO:0000256" key="7">
    <source>
        <dbReference type="ARBA" id="ARBA00022967"/>
    </source>
</evidence>
<dbReference type="GO" id="GO:0006817">
    <property type="term" value="P:phosphate ion transport"/>
    <property type="evidence" value="ECO:0007669"/>
    <property type="project" value="UniProtKB-KW"/>
</dbReference>
<dbReference type="PROSITE" id="PS50893">
    <property type="entry name" value="ABC_TRANSPORTER_2"/>
    <property type="match status" value="1"/>
</dbReference>
<evidence type="ECO:0000313" key="10">
    <source>
        <dbReference type="EMBL" id="EHN58681.1"/>
    </source>
</evidence>
<dbReference type="PANTHER" id="PTHR43423:SF12">
    <property type="entry name" value="IRON EXPORT ATP-BINDING PROTEIN FETA-RELATED"/>
    <property type="match status" value="1"/>
</dbReference>